<evidence type="ECO:0000256" key="1">
    <source>
        <dbReference type="ARBA" id="ARBA00008842"/>
    </source>
</evidence>
<dbReference type="EMBL" id="LDEV01000453">
    <property type="protein sequence ID" value="KLJ13219.1"/>
    <property type="molecule type" value="Genomic_DNA"/>
</dbReference>
<dbReference type="InterPro" id="IPR000648">
    <property type="entry name" value="Oxysterol-bd"/>
</dbReference>
<dbReference type="STRING" id="2060906.A0A0H1BNU0"/>
<dbReference type="AlphaFoldDB" id="A0A0H1BNU0"/>
<feature type="compositionally biased region" description="Polar residues" evidence="3">
    <location>
        <begin position="11"/>
        <end position="28"/>
    </location>
</feature>
<evidence type="ECO:0000256" key="2">
    <source>
        <dbReference type="RuleBase" id="RU003844"/>
    </source>
</evidence>
<dbReference type="PANTHER" id="PTHR10972">
    <property type="entry name" value="OXYSTEROL-BINDING PROTEIN-RELATED"/>
    <property type="match status" value="1"/>
</dbReference>
<evidence type="ECO:0000256" key="3">
    <source>
        <dbReference type="SAM" id="MobiDB-lite"/>
    </source>
</evidence>
<comment type="similarity">
    <text evidence="1 2">Belongs to the OSBP family.</text>
</comment>
<dbReference type="Gene3D" id="3.30.70.3490">
    <property type="match status" value="1"/>
</dbReference>
<feature type="compositionally biased region" description="Low complexity" evidence="3">
    <location>
        <begin position="1"/>
        <end position="10"/>
    </location>
</feature>
<sequence>MASSSSGASSVFDTTPKPRSSLGSAMSNNLDDGVVASLGTTTTANTVASAAPEKAPDDSSKLKTFLGILRQFIGVSDIATVRFSLPAQLLEPTPNLEYWNYLDRPETFVSIGKSDDHLGRMLEVLRFWFTKDLKYIKGKPCKPYNSALGEFFRCNWEIEDTENPIATSAHTSAASTTSATISGSSERVKISYLTEQTSHHPPVSAFYVDCPQRGITARGFDQISAKFTGTSIRVTPGQHNLGIFITLRDRGNEEYQLTHPAAHLGGLLRGSLSITVSDTCFITCAETRIKAILQYLDEGWIGKTQNRVVGIIFRYDPANDNKFKIKDVPESDVLARIEGCWHEKIYYTLTPTGSNIRNARKEKDEDRGKDKDKDREKHLLIDIAPLFPVSKLIPPDDQQLPNESRKFWSRVTAAIGEKQYSLATKLKQELEEKQRQLASARKERNEEWKPRFFTVPVASSGKPELTADGERLLKGLHEGNFKLEWLGPTGNGDAVGSV</sequence>
<gene>
    <name evidence="4" type="ORF">EMPG_11831</name>
</gene>
<dbReference type="InterPro" id="IPR018494">
    <property type="entry name" value="Oxysterol-bd_CS"/>
</dbReference>
<accession>A0A0H1BNU0</accession>
<dbReference type="PROSITE" id="PS01013">
    <property type="entry name" value="OSBP"/>
    <property type="match status" value="1"/>
</dbReference>
<organism evidence="4 5">
    <name type="scientific">Blastomyces silverae</name>
    <dbReference type="NCBI Taxonomy" id="2060906"/>
    <lineage>
        <taxon>Eukaryota</taxon>
        <taxon>Fungi</taxon>
        <taxon>Dikarya</taxon>
        <taxon>Ascomycota</taxon>
        <taxon>Pezizomycotina</taxon>
        <taxon>Eurotiomycetes</taxon>
        <taxon>Eurotiomycetidae</taxon>
        <taxon>Onygenales</taxon>
        <taxon>Ajellomycetaceae</taxon>
        <taxon>Blastomyces</taxon>
    </lineage>
</organism>
<evidence type="ECO:0008006" key="6">
    <source>
        <dbReference type="Google" id="ProtNLM"/>
    </source>
</evidence>
<keyword evidence="5" id="KW-1185">Reference proteome</keyword>
<dbReference type="SUPFAM" id="SSF144000">
    <property type="entry name" value="Oxysterol-binding protein-like"/>
    <property type="match status" value="1"/>
</dbReference>
<protein>
    <recommendedName>
        <fullName evidence="6">Oxysterol-binding protein</fullName>
    </recommendedName>
</protein>
<dbReference type="Pfam" id="PF01237">
    <property type="entry name" value="Oxysterol_BP"/>
    <property type="match status" value="1"/>
</dbReference>
<dbReference type="InterPro" id="IPR037239">
    <property type="entry name" value="OSBP_sf"/>
</dbReference>
<dbReference type="GO" id="GO:0016020">
    <property type="term" value="C:membrane"/>
    <property type="evidence" value="ECO:0007669"/>
    <property type="project" value="TreeGrafter"/>
</dbReference>
<evidence type="ECO:0000313" key="5">
    <source>
        <dbReference type="Proteomes" id="UP000053573"/>
    </source>
</evidence>
<dbReference type="PANTHER" id="PTHR10972:SF212">
    <property type="entry name" value="OXYSTEROL-BINDING PROTEIN-LIKE PROTEIN 1"/>
    <property type="match status" value="1"/>
</dbReference>
<dbReference type="FunFam" id="2.40.160.120:FF:000016">
    <property type="entry name" value="Oxysterol binding protein (Orp8), putative"/>
    <property type="match status" value="1"/>
</dbReference>
<dbReference type="Gene3D" id="2.40.160.120">
    <property type="match status" value="1"/>
</dbReference>
<evidence type="ECO:0000313" key="4">
    <source>
        <dbReference type="EMBL" id="KLJ13219.1"/>
    </source>
</evidence>
<feature type="region of interest" description="Disordered" evidence="3">
    <location>
        <begin position="1"/>
        <end position="28"/>
    </location>
</feature>
<proteinExistence type="inferred from homology"/>
<dbReference type="Proteomes" id="UP000053573">
    <property type="component" value="Unassembled WGS sequence"/>
</dbReference>
<comment type="caution">
    <text evidence="4">The sequence shown here is derived from an EMBL/GenBank/DDBJ whole genome shotgun (WGS) entry which is preliminary data.</text>
</comment>
<dbReference type="GO" id="GO:0005829">
    <property type="term" value="C:cytosol"/>
    <property type="evidence" value="ECO:0007669"/>
    <property type="project" value="TreeGrafter"/>
</dbReference>
<name>A0A0H1BNU0_9EURO</name>
<dbReference type="GO" id="GO:0032934">
    <property type="term" value="F:sterol binding"/>
    <property type="evidence" value="ECO:0007669"/>
    <property type="project" value="TreeGrafter"/>
</dbReference>
<reference evidence="5" key="1">
    <citation type="journal article" date="2015" name="PLoS Genet.">
        <title>The dynamic genome and transcriptome of the human fungal pathogen Blastomyces and close relative Emmonsia.</title>
        <authorList>
            <person name="Munoz J.F."/>
            <person name="Gauthier G.M."/>
            <person name="Desjardins C.A."/>
            <person name="Gallo J.E."/>
            <person name="Holder J."/>
            <person name="Sullivan T.D."/>
            <person name="Marty A.J."/>
            <person name="Carmen J.C."/>
            <person name="Chen Z."/>
            <person name="Ding L."/>
            <person name="Gujja S."/>
            <person name="Magrini V."/>
            <person name="Misas E."/>
            <person name="Mitreva M."/>
            <person name="Priest M."/>
            <person name="Saif S."/>
            <person name="Whiston E.A."/>
            <person name="Young S."/>
            <person name="Zeng Q."/>
            <person name="Goldman W.E."/>
            <person name="Mardis E.R."/>
            <person name="Taylor J.W."/>
            <person name="McEwen J.G."/>
            <person name="Clay O.K."/>
            <person name="Klein B.S."/>
            <person name="Cuomo C.A."/>
        </authorList>
    </citation>
    <scope>NUCLEOTIDE SEQUENCE [LARGE SCALE GENOMIC DNA]</scope>
    <source>
        <strain evidence="5">UAMH 139</strain>
    </source>
</reference>
<dbReference type="OrthoDB" id="48057at2759"/>